<evidence type="ECO:0000313" key="2">
    <source>
        <dbReference type="Proteomes" id="UP000230821"/>
    </source>
</evidence>
<reference evidence="1 2" key="1">
    <citation type="submission" date="2017-10" db="EMBL/GenBank/DDBJ databases">
        <title>Novel microbial diversity and functional potential in the marine mammal oral microbiome.</title>
        <authorList>
            <person name="Dudek N.K."/>
            <person name="Sun C.L."/>
            <person name="Burstein D."/>
            <person name="Kantor R.S."/>
            <person name="Aliaga Goltsman D.S."/>
            <person name="Bik E.M."/>
            <person name="Thomas B.C."/>
            <person name="Banfield J.F."/>
            <person name="Relman D.A."/>
        </authorList>
    </citation>
    <scope>NUCLEOTIDE SEQUENCE [LARGE SCALE GENOMIC DNA]</scope>
    <source>
        <strain evidence="1">DOLJORAL78_47_16</strain>
    </source>
</reference>
<comment type="caution">
    <text evidence="1">The sequence shown here is derived from an EMBL/GenBank/DDBJ whole genome shotgun (WGS) entry which is preliminary data.</text>
</comment>
<gene>
    <name evidence="1" type="ORF">CSA56_12530</name>
</gene>
<proteinExistence type="predicted"/>
<organism evidence="1 2">
    <name type="scientific">candidate division KSB3 bacterium</name>
    <dbReference type="NCBI Taxonomy" id="2044937"/>
    <lineage>
        <taxon>Bacteria</taxon>
        <taxon>candidate division KSB3</taxon>
    </lineage>
</organism>
<evidence type="ECO:0000313" key="1">
    <source>
        <dbReference type="EMBL" id="PIE33288.1"/>
    </source>
</evidence>
<dbReference type="InterPro" id="IPR041916">
    <property type="entry name" value="Anti_sigma_zinc_sf"/>
</dbReference>
<dbReference type="AlphaFoldDB" id="A0A2G6KC83"/>
<evidence type="ECO:0008006" key="3">
    <source>
        <dbReference type="Google" id="ProtNLM"/>
    </source>
</evidence>
<name>A0A2G6KC83_9BACT</name>
<accession>A0A2G6KC83</accession>
<dbReference type="EMBL" id="PDSK01000101">
    <property type="protein sequence ID" value="PIE33288.1"/>
    <property type="molecule type" value="Genomic_DNA"/>
</dbReference>
<protein>
    <recommendedName>
        <fullName evidence="3">Zinc-finger domain-containing protein</fullName>
    </recommendedName>
</protein>
<dbReference type="Proteomes" id="UP000230821">
    <property type="component" value="Unassembled WGS sequence"/>
</dbReference>
<dbReference type="Gene3D" id="1.10.10.1320">
    <property type="entry name" value="Anti-sigma factor, zinc-finger domain"/>
    <property type="match status" value="1"/>
</dbReference>
<sequence>MKFVDNDQLPIIHFKEPCLMKHEHIALQQAVNDQAEFLTFLRQKSRSEGYRSRKRRIEQGPHPTEELLHDYVWGALDRKASRVIRTHAAFCSGCMRQLRRLAQIRDESEEQFLSWANTPKVEASLPEHAEKALSPDLLDNLAIEFWEPIGAGEALVAASSSVMQEHEFHTKAGTVKVLCAWGQAVGDEPAFLWLSWNAELQDEQTFLIHLIDPELRTIRYEIDPKGIRQGNQTFTQDVLSFDPVGQKWAIAIVIPEREG</sequence>